<keyword evidence="10" id="KW-0406">Ion transport</keyword>
<feature type="transmembrane region" description="Helical" evidence="13">
    <location>
        <begin position="162"/>
        <end position="182"/>
    </location>
</feature>
<evidence type="ECO:0000256" key="7">
    <source>
        <dbReference type="ARBA" id="ARBA00022475"/>
    </source>
</evidence>
<dbReference type="Pfam" id="PF01554">
    <property type="entry name" value="MatE"/>
    <property type="match status" value="2"/>
</dbReference>
<evidence type="ECO:0000256" key="4">
    <source>
        <dbReference type="ARBA" id="ARBA00020268"/>
    </source>
</evidence>
<dbReference type="RefSeq" id="WP_123041615.1">
    <property type="nucleotide sequence ID" value="NZ_CP033433.1"/>
</dbReference>
<proteinExistence type="inferred from homology"/>
<evidence type="ECO:0000256" key="3">
    <source>
        <dbReference type="ARBA" id="ARBA00010199"/>
    </source>
</evidence>
<feature type="transmembrane region" description="Helical" evidence="13">
    <location>
        <begin position="194"/>
        <end position="213"/>
    </location>
</feature>
<keyword evidence="9 13" id="KW-1133">Transmembrane helix</keyword>
<sequence length="450" mass="48621">MQLLRQWKKILVLALPSLFAFATQTLTGTICLIMVGDLGALIIGVVGVSNIIMYNVFAIFSGIGHSINYLVAQNYGSGDMPKGIRRTYLALGVSLAVGMVITLTGWLAGGLILKWTGGSPSLIAAGDRYLELRFYAMAIGMVSFVFHGFFRGVGDTRTSMIISILSNLVIVGLTYGLTYGHWGFPEMGLPGAGYAMLIGESVGLIACLGVFWGPMHRKFRTRSLPKPDWGELGLIGRESGKLGMMEFSMSISMFIFTAFVIQLGEVALAANEVSLSIMSFGFMPAFAFGSTATILVGQGVGSRQPDEARRAGTHTAMLGTLFLLLLGTAELIWAENIAGLYTKDAAVAELAAFLISVSAYLQIFDGFYNFYAGGLRGIGDTSFLMKASLICSWLLFVPLTYLFVNVLHGGSMGAWLALYGFLTVLGTAVMIRYYRTDFRAVRLKESVLIH</sequence>
<dbReference type="PIRSF" id="PIRSF006603">
    <property type="entry name" value="DinF"/>
    <property type="match status" value="1"/>
</dbReference>
<feature type="transmembrane region" description="Helical" evidence="13">
    <location>
        <begin position="275"/>
        <end position="296"/>
    </location>
</feature>
<comment type="similarity">
    <text evidence="3">Belongs to the multi antimicrobial extrusion (MATE) (TC 2.A.66.1) family.</text>
</comment>
<evidence type="ECO:0000256" key="5">
    <source>
        <dbReference type="ARBA" id="ARBA00022448"/>
    </source>
</evidence>
<feature type="transmembrane region" description="Helical" evidence="13">
    <location>
        <begin position="346"/>
        <end position="371"/>
    </location>
</feature>
<keyword evidence="11 13" id="KW-0472">Membrane</keyword>
<keyword evidence="5" id="KW-0813">Transport</keyword>
<feature type="transmembrane region" description="Helical" evidence="13">
    <location>
        <begin position="316"/>
        <end position="334"/>
    </location>
</feature>
<feature type="transmembrane region" description="Helical" evidence="13">
    <location>
        <begin position="88"/>
        <end position="112"/>
    </location>
</feature>
<dbReference type="CDD" id="cd13137">
    <property type="entry name" value="MATE_NorM_like"/>
    <property type="match status" value="1"/>
</dbReference>
<comment type="subcellular location">
    <subcellularLocation>
        <location evidence="2">Cell membrane</location>
        <topology evidence="2">Multi-pass membrane protein</topology>
    </subcellularLocation>
</comment>
<dbReference type="NCBIfam" id="TIGR00797">
    <property type="entry name" value="matE"/>
    <property type="match status" value="1"/>
</dbReference>
<feature type="transmembrane region" description="Helical" evidence="13">
    <location>
        <begin position="38"/>
        <end position="60"/>
    </location>
</feature>
<dbReference type="PANTHER" id="PTHR43298">
    <property type="entry name" value="MULTIDRUG RESISTANCE PROTEIN NORM-RELATED"/>
    <property type="match status" value="1"/>
</dbReference>
<evidence type="ECO:0000256" key="13">
    <source>
        <dbReference type="SAM" id="Phobius"/>
    </source>
</evidence>
<evidence type="ECO:0000256" key="10">
    <source>
        <dbReference type="ARBA" id="ARBA00023065"/>
    </source>
</evidence>
<keyword evidence="7" id="KW-1003">Cell membrane</keyword>
<protein>
    <recommendedName>
        <fullName evidence="4">Probable multidrug resistance protein NorM</fullName>
    </recommendedName>
    <alternativeName>
        <fullName evidence="12">Multidrug-efflux transporter</fullName>
    </alternativeName>
</protein>
<dbReference type="GO" id="GO:0042910">
    <property type="term" value="F:xenobiotic transmembrane transporter activity"/>
    <property type="evidence" value="ECO:0007669"/>
    <property type="project" value="InterPro"/>
</dbReference>
<evidence type="ECO:0000313" key="15">
    <source>
        <dbReference type="Proteomes" id="UP000269097"/>
    </source>
</evidence>
<dbReference type="EMBL" id="CP033433">
    <property type="protein sequence ID" value="AYQ73531.1"/>
    <property type="molecule type" value="Genomic_DNA"/>
</dbReference>
<dbReference type="GO" id="GO:0006811">
    <property type="term" value="P:monoatomic ion transport"/>
    <property type="evidence" value="ECO:0007669"/>
    <property type="project" value="UniProtKB-KW"/>
</dbReference>
<dbReference type="GO" id="GO:0005886">
    <property type="term" value="C:plasma membrane"/>
    <property type="evidence" value="ECO:0007669"/>
    <property type="project" value="UniProtKB-SubCell"/>
</dbReference>
<name>A0A3G3K078_9BACL</name>
<dbReference type="GO" id="GO:0015297">
    <property type="term" value="F:antiporter activity"/>
    <property type="evidence" value="ECO:0007669"/>
    <property type="project" value="UniProtKB-KW"/>
</dbReference>
<feature type="transmembrane region" description="Helical" evidence="13">
    <location>
        <begin position="132"/>
        <end position="150"/>
    </location>
</feature>
<evidence type="ECO:0000256" key="6">
    <source>
        <dbReference type="ARBA" id="ARBA00022449"/>
    </source>
</evidence>
<evidence type="ECO:0000256" key="11">
    <source>
        <dbReference type="ARBA" id="ARBA00023136"/>
    </source>
</evidence>
<dbReference type="PANTHER" id="PTHR43298:SF2">
    <property type="entry name" value="FMN_FAD EXPORTER YEEO-RELATED"/>
    <property type="match status" value="1"/>
</dbReference>
<accession>A0A3G3K078</accession>
<dbReference type="KEGG" id="coh:EAV92_13665"/>
<dbReference type="Proteomes" id="UP000269097">
    <property type="component" value="Chromosome"/>
</dbReference>
<dbReference type="InterPro" id="IPR050222">
    <property type="entry name" value="MATE_MdtK"/>
</dbReference>
<gene>
    <name evidence="14" type="ORF">EAV92_13665</name>
</gene>
<organism evidence="14 15">
    <name type="scientific">Cohnella candidum</name>
    <dbReference type="NCBI Taxonomy" id="2674991"/>
    <lineage>
        <taxon>Bacteria</taxon>
        <taxon>Bacillati</taxon>
        <taxon>Bacillota</taxon>
        <taxon>Bacilli</taxon>
        <taxon>Bacillales</taxon>
        <taxon>Paenibacillaceae</taxon>
        <taxon>Cohnella</taxon>
    </lineage>
</organism>
<keyword evidence="8 13" id="KW-0812">Transmembrane</keyword>
<feature type="transmembrane region" description="Helical" evidence="13">
    <location>
        <begin position="247"/>
        <end position="269"/>
    </location>
</feature>
<feature type="transmembrane region" description="Helical" evidence="13">
    <location>
        <begin position="416"/>
        <end position="434"/>
    </location>
</feature>
<dbReference type="InterPro" id="IPR002528">
    <property type="entry name" value="MATE_fam"/>
</dbReference>
<keyword evidence="15" id="KW-1185">Reference proteome</keyword>
<evidence type="ECO:0000256" key="9">
    <source>
        <dbReference type="ARBA" id="ARBA00022989"/>
    </source>
</evidence>
<reference evidence="14 15" key="1">
    <citation type="submission" date="2018-10" db="EMBL/GenBank/DDBJ databases">
        <title>Genome Sequence of Cohnella sp.</title>
        <authorList>
            <person name="Srinivasan S."/>
            <person name="Kim M.K."/>
        </authorList>
    </citation>
    <scope>NUCLEOTIDE SEQUENCE [LARGE SCALE GENOMIC DNA]</scope>
    <source>
        <strain evidence="14 15">18JY8-7</strain>
    </source>
</reference>
<dbReference type="AlphaFoldDB" id="A0A3G3K078"/>
<evidence type="ECO:0000256" key="1">
    <source>
        <dbReference type="ARBA" id="ARBA00003408"/>
    </source>
</evidence>
<evidence type="ECO:0000313" key="14">
    <source>
        <dbReference type="EMBL" id="AYQ73531.1"/>
    </source>
</evidence>
<keyword evidence="6" id="KW-0050">Antiport</keyword>
<evidence type="ECO:0000256" key="8">
    <source>
        <dbReference type="ARBA" id="ARBA00022692"/>
    </source>
</evidence>
<comment type="function">
    <text evidence="1">Multidrug efflux pump.</text>
</comment>
<feature type="transmembrane region" description="Helical" evidence="13">
    <location>
        <begin position="383"/>
        <end position="404"/>
    </location>
</feature>
<evidence type="ECO:0000256" key="12">
    <source>
        <dbReference type="ARBA" id="ARBA00031636"/>
    </source>
</evidence>
<evidence type="ECO:0000256" key="2">
    <source>
        <dbReference type="ARBA" id="ARBA00004651"/>
    </source>
</evidence>
<dbReference type="InterPro" id="IPR048279">
    <property type="entry name" value="MdtK-like"/>
</dbReference>